<name>A0A3R7NNH6_TRYRA</name>
<reference evidence="2 3" key="1">
    <citation type="journal article" date="2018" name="BMC Genomics">
        <title>Genomic comparison of Trypanosoma conorhini and Trypanosoma rangeli to Trypanosoma cruzi strains of high and low virulence.</title>
        <authorList>
            <person name="Bradwell K.R."/>
            <person name="Koparde V.N."/>
            <person name="Matveyev A.V."/>
            <person name="Serrano M.G."/>
            <person name="Alves J.M."/>
            <person name="Parikh H."/>
            <person name="Huang B."/>
            <person name="Lee V."/>
            <person name="Espinosa-Alvarez O."/>
            <person name="Ortiz P.A."/>
            <person name="Costa-Martins A.G."/>
            <person name="Teixeira M.M."/>
            <person name="Buck G.A."/>
        </authorList>
    </citation>
    <scope>NUCLEOTIDE SEQUENCE [LARGE SCALE GENOMIC DNA]</scope>
    <source>
        <strain evidence="2 3">AM80</strain>
    </source>
</reference>
<feature type="region of interest" description="Disordered" evidence="1">
    <location>
        <begin position="39"/>
        <end position="113"/>
    </location>
</feature>
<evidence type="ECO:0000313" key="3">
    <source>
        <dbReference type="Proteomes" id="UP000283634"/>
    </source>
</evidence>
<dbReference type="VEuPathDB" id="TriTrypDB:TRSC58_04489"/>
<dbReference type="OMA" id="DWLLGTH"/>
<dbReference type="EMBL" id="MKGL01000139">
    <property type="protein sequence ID" value="RNF05250.1"/>
    <property type="molecule type" value="Genomic_DNA"/>
</dbReference>
<evidence type="ECO:0000313" key="2">
    <source>
        <dbReference type="EMBL" id="RNF05250.1"/>
    </source>
</evidence>
<proteinExistence type="predicted"/>
<dbReference type="GeneID" id="40328594"/>
<evidence type="ECO:0000256" key="1">
    <source>
        <dbReference type="SAM" id="MobiDB-lite"/>
    </source>
</evidence>
<keyword evidence="3" id="KW-1185">Reference proteome</keyword>
<dbReference type="RefSeq" id="XP_029238566.1">
    <property type="nucleotide sequence ID" value="XM_029381581.1"/>
</dbReference>
<comment type="caution">
    <text evidence="2">The sequence shown here is derived from an EMBL/GenBank/DDBJ whole genome shotgun (WGS) entry which is preliminary data.</text>
</comment>
<gene>
    <name evidence="2" type="ORF">TraAM80_04661</name>
</gene>
<dbReference type="OrthoDB" id="251235at2759"/>
<dbReference type="Proteomes" id="UP000283634">
    <property type="component" value="Unassembled WGS sequence"/>
</dbReference>
<protein>
    <submittedName>
        <fullName evidence="2">Uncharacterized protein</fullName>
    </submittedName>
</protein>
<organism evidence="2 3">
    <name type="scientific">Trypanosoma rangeli</name>
    <dbReference type="NCBI Taxonomy" id="5698"/>
    <lineage>
        <taxon>Eukaryota</taxon>
        <taxon>Discoba</taxon>
        <taxon>Euglenozoa</taxon>
        <taxon>Kinetoplastea</taxon>
        <taxon>Metakinetoplastina</taxon>
        <taxon>Trypanosomatida</taxon>
        <taxon>Trypanosomatidae</taxon>
        <taxon>Trypanosoma</taxon>
        <taxon>Herpetosoma</taxon>
    </lineage>
</organism>
<sequence length="242" mass="27082">MASGNPQTLASTLERPDSFEDWLLGTHYSQKYLASMRLQGHSSPVPPIGQPKGIQAVKRKQHSRGPQHDIPHRSNVSANNGVRSMGKRQKHSEARTIQQETGEMTPPGVVMSTGKKNGVSLGTTEAYLDEPLDEIEIWNLLRDSYCRIKDSCSGVFPPLLTPYTRPLWTYKTVNAKKNELSIDTRTKGENHDLSAPSSFKKSHDILDIPLHQRFATARQHPSTGPPCFAPTPTSYRWLMTMH</sequence>
<accession>A0A3R7NNH6</accession>
<dbReference type="AlphaFoldDB" id="A0A3R7NNH6"/>